<accession>M2R546</accession>
<name>M2R546_COCSN</name>
<protein>
    <submittedName>
        <fullName evidence="1">Uncharacterized protein</fullName>
    </submittedName>
</protein>
<evidence type="ECO:0000313" key="1">
    <source>
        <dbReference type="EMBL" id="EMD62284.1"/>
    </source>
</evidence>
<dbReference type="EMBL" id="KB445646">
    <property type="protein sequence ID" value="EMD62284.1"/>
    <property type="molecule type" value="Genomic_DNA"/>
</dbReference>
<sequence length="112" mass="12838">SPTAEDIIPVEHIKLVIEYHEALVQAEPCAEWTQAKRALSACKSEFRNIRYERQKIYGCYANVEQRSASEHGVMNVKHLTVMNMTNLGNAMRILIVRRYAYSKAQIPIVANF</sequence>
<dbReference type="GeneID" id="19137550"/>
<dbReference type="KEGG" id="bsc:COCSADRAFT_342500"/>
<dbReference type="AlphaFoldDB" id="M2R546"/>
<keyword evidence="2" id="KW-1185">Reference proteome</keyword>
<dbReference type="RefSeq" id="XP_007701696.1">
    <property type="nucleotide sequence ID" value="XM_007703506.1"/>
</dbReference>
<evidence type="ECO:0000313" key="2">
    <source>
        <dbReference type="Proteomes" id="UP000016934"/>
    </source>
</evidence>
<dbReference type="HOGENOM" id="CLU_2151674_0_0_1"/>
<feature type="non-terminal residue" evidence="1">
    <location>
        <position position="1"/>
    </location>
</feature>
<organism evidence="1 2">
    <name type="scientific">Cochliobolus sativus (strain ND90Pr / ATCC 201652)</name>
    <name type="common">Common root rot and spot blotch fungus</name>
    <name type="synonym">Bipolaris sorokiniana</name>
    <dbReference type="NCBI Taxonomy" id="665912"/>
    <lineage>
        <taxon>Eukaryota</taxon>
        <taxon>Fungi</taxon>
        <taxon>Dikarya</taxon>
        <taxon>Ascomycota</taxon>
        <taxon>Pezizomycotina</taxon>
        <taxon>Dothideomycetes</taxon>
        <taxon>Pleosporomycetidae</taxon>
        <taxon>Pleosporales</taxon>
        <taxon>Pleosporineae</taxon>
        <taxon>Pleosporaceae</taxon>
        <taxon>Bipolaris</taxon>
    </lineage>
</organism>
<reference evidence="2" key="2">
    <citation type="journal article" date="2013" name="PLoS Genet.">
        <title>Comparative genome structure, secondary metabolite, and effector coding capacity across Cochliobolus pathogens.</title>
        <authorList>
            <person name="Condon B.J."/>
            <person name="Leng Y."/>
            <person name="Wu D."/>
            <person name="Bushley K.E."/>
            <person name="Ohm R.A."/>
            <person name="Otillar R."/>
            <person name="Martin J."/>
            <person name="Schackwitz W."/>
            <person name="Grimwood J."/>
            <person name="MohdZainudin N."/>
            <person name="Xue C."/>
            <person name="Wang R."/>
            <person name="Manning V.A."/>
            <person name="Dhillon B."/>
            <person name="Tu Z.J."/>
            <person name="Steffenson B.J."/>
            <person name="Salamov A."/>
            <person name="Sun H."/>
            <person name="Lowry S."/>
            <person name="LaButti K."/>
            <person name="Han J."/>
            <person name="Copeland A."/>
            <person name="Lindquist E."/>
            <person name="Barry K."/>
            <person name="Schmutz J."/>
            <person name="Baker S.E."/>
            <person name="Ciuffetti L.M."/>
            <person name="Grigoriev I.V."/>
            <person name="Zhong S."/>
            <person name="Turgeon B.G."/>
        </authorList>
    </citation>
    <scope>NUCLEOTIDE SEQUENCE [LARGE SCALE GENOMIC DNA]</scope>
    <source>
        <strain evidence="2">ND90Pr / ATCC 201652</strain>
    </source>
</reference>
<reference evidence="1 2" key="1">
    <citation type="journal article" date="2012" name="PLoS Pathog.">
        <title>Diverse lifestyles and strategies of plant pathogenesis encoded in the genomes of eighteen Dothideomycetes fungi.</title>
        <authorList>
            <person name="Ohm R.A."/>
            <person name="Feau N."/>
            <person name="Henrissat B."/>
            <person name="Schoch C.L."/>
            <person name="Horwitz B.A."/>
            <person name="Barry K.W."/>
            <person name="Condon B.J."/>
            <person name="Copeland A.C."/>
            <person name="Dhillon B."/>
            <person name="Glaser F."/>
            <person name="Hesse C.N."/>
            <person name="Kosti I."/>
            <person name="LaButti K."/>
            <person name="Lindquist E.A."/>
            <person name="Lucas S."/>
            <person name="Salamov A.A."/>
            <person name="Bradshaw R.E."/>
            <person name="Ciuffetti L."/>
            <person name="Hamelin R.C."/>
            <person name="Kema G.H.J."/>
            <person name="Lawrence C."/>
            <person name="Scott J.A."/>
            <person name="Spatafora J.W."/>
            <person name="Turgeon B.G."/>
            <person name="de Wit P.J.G.M."/>
            <person name="Zhong S."/>
            <person name="Goodwin S.B."/>
            <person name="Grigoriev I.V."/>
        </authorList>
    </citation>
    <scope>NUCLEOTIDE SEQUENCE [LARGE SCALE GENOMIC DNA]</scope>
    <source>
        <strain evidence="2">ND90Pr / ATCC 201652</strain>
    </source>
</reference>
<proteinExistence type="predicted"/>
<dbReference type="Proteomes" id="UP000016934">
    <property type="component" value="Unassembled WGS sequence"/>
</dbReference>
<gene>
    <name evidence="1" type="ORF">COCSADRAFT_342500</name>
</gene>